<dbReference type="InterPro" id="IPR002110">
    <property type="entry name" value="Ankyrin_rpt"/>
</dbReference>
<accession>A0A914CHA7</accession>
<dbReference type="PRINTS" id="PR01415">
    <property type="entry name" value="ANKYRIN"/>
</dbReference>
<dbReference type="SUPFAM" id="SSF48403">
    <property type="entry name" value="Ankyrin repeat"/>
    <property type="match status" value="1"/>
</dbReference>
<dbReference type="SMART" id="SM00248">
    <property type="entry name" value="ANK"/>
    <property type="match status" value="5"/>
</dbReference>
<evidence type="ECO:0000256" key="2">
    <source>
        <dbReference type="ARBA" id="ARBA00023043"/>
    </source>
</evidence>
<name>A0A914CHA7_9BILA</name>
<evidence type="ECO:0000313" key="4">
    <source>
        <dbReference type="Proteomes" id="UP000887540"/>
    </source>
</evidence>
<evidence type="ECO:0000313" key="5">
    <source>
        <dbReference type="WBParaSite" id="ACRNAN_scaffold1039.g22110.t1"/>
    </source>
</evidence>
<dbReference type="PANTHER" id="PTHR24171:SF9">
    <property type="entry name" value="ANKYRIN REPEAT DOMAIN-CONTAINING PROTEIN 39"/>
    <property type="match status" value="1"/>
</dbReference>
<evidence type="ECO:0000256" key="1">
    <source>
        <dbReference type="ARBA" id="ARBA00022737"/>
    </source>
</evidence>
<dbReference type="Pfam" id="PF12796">
    <property type="entry name" value="Ank_2"/>
    <property type="match status" value="1"/>
</dbReference>
<reference evidence="5" key="1">
    <citation type="submission" date="2022-11" db="UniProtKB">
        <authorList>
            <consortium name="WormBaseParasite"/>
        </authorList>
    </citation>
    <scope>IDENTIFICATION</scope>
</reference>
<dbReference type="Gene3D" id="1.25.40.20">
    <property type="entry name" value="Ankyrin repeat-containing domain"/>
    <property type="match status" value="2"/>
</dbReference>
<keyword evidence="2 3" id="KW-0040">ANK repeat</keyword>
<sequence>MFDGFDEISPDYRETAIHLIQALRNSTIKQIWVTTRPNERDILEDELQQLSYKLEPFSKDNQVDFLTKFWQQKPGLSEVTQAQQERLKDYAEALIGLLTKWIRYKDTELTGGYLDVVQWLVEHGADVNVKSNNGETVLHSAAQWGSLAVVQWLVEHGADVNVKSNDGRTVLHSAAQGSLDVVQWLVEHGADVNVKSNDGRTVLHSAAQGSLDVVQWLVEHGADVNATDIDGKTPLNLAKERKYKNITEYLKKRESVWQVSTESAAMADVTGPEDFADLL</sequence>
<organism evidence="4 5">
    <name type="scientific">Acrobeloides nanus</name>
    <dbReference type="NCBI Taxonomy" id="290746"/>
    <lineage>
        <taxon>Eukaryota</taxon>
        <taxon>Metazoa</taxon>
        <taxon>Ecdysozoa</taxon>
        <taxon>Nematoda</taxon>
        <taxon>Chromadorea</taxon>
        <taxon>Rhabditida</taxon>
        <taxon>Tylenchina</taxon>
        <taxon>Cephalobomorpha</taxon>
        <taxon>Cephaloboidea</taxon>
        <taxon>Cephalobidae</taxon>
        <taxon>Acrobeloides</taxon>
    </lineage>
</organism>
<dbReference type="Pfam" id="PF00023">
    <property type="entry name" value="Ank"/>
    <property type="match status" value="1"/>
</dbReference>
<proteinExistence type="predicted"/>
<dbReference type="InterPro" id="IPR036770">
    <property type="entry name" value="Ankyrin_rpt-contain_sf"/>
</dbReference>
<feature type="repeat" description="ANK" evidence="3">
    <location>
        <begin position="165"/>
        <end position="197"/>
    </location>
</feature>
<keyword evidence="4" id="KW-1185">Reference proteome</keyword>
<dbReference type="AlphaFoldDB" id="A0A914CHA7"/>
<dbReference type="PANTHER" id="PTHR24171">
    <property type="entry name" value="ANKYRIN REPEAT DOMAIN-CONTAINING PROTEIN 39-RELATED"/>
    <property type="match status" value="1"/>
</dbReference>
<feature type="repeat" description="ANK" evidence="3">
    <location>
        <begin position="133"/>
        <end position="165"/>
    </location>
</feature>
<protein>
    <submittedName>
        <fullName evidence="5">Uncharacterized protein</fullName>
    </submittedName>
</protein>
<dbReference type="PROSITE" id="PS50297">
    <property type="entry name" value="ANK_REP_REGION"/>
    <property type="match status" value="1"/>
</dbReference>
<dbReference type="WBParaSite" id="ACRNAN_scaffold1039.g22110.t1">
    <property type="protein sequence ID" value="ACRNAN_scaffold1039.g22110.t1"/>
    <property type="gene ID" value="ACRNAN_scaffold1039.g22110"/>
</dbReference>
<evidence type="ECO:0000256" key="3">
    <source>
        <dbReference type="PROSITE-ProRule" id="PRU00023"/>
    </source>
</evidence>
<dbReference type="Proteomes" id="UP000887540">
    <property type="component" value="Unplaced"/>
</dbReference>
<keyword evidence="1" id="KW-0677">Repeat</keyword>
<dbReference type="PROSITE" id="PS50088">
    <property type="entry name" value="ANK_REPEAT"/>
    <property type="match status" value="3"/>
</dbReference>
<feature type="repeat" description="ANK" evidence="3">
    <location>
        <begin position="197"/>
        <end position="229"/>
    </location>
</feature>